<feature type="binding site" evidence="5 6">
    <location>
        <position position="124"/>
    </location>
    <ligand>
        <name>substrate</name>
    </ligand>
</feature>
<gene>
    <name evidence="5" type="primary">pdxH</name>
    <name evidence="10" type="ORF">W908_03505</name>
</gene>
<dbReference type="RefSeq" id="WP_053819947.1">
    <property type="nucleotide sequence ID" value="NZ_CP006911.1"/>
</dbReference>
<dbReference type="GO" id="GO:0010181">
    <property type="term" value="F:FMN binding"/>
    <property type="evidence" value="ECO:0007669"/>
    <property type="project" value="UniProtKB-UniRule"/>
</dbReference>
<feature type="binding site" evidence="5 7">
    <location>
        <position position="83"/>
    </location>
    <ligand>
        <name>FMN</name>
        <dbReference type="ChEBI" id="CHEBI:58210"/>
    </ligand>
</feature>
<evidence type="ECO:0000313" key="11">
    <source>
        <dbReference type="Proteomes" id="UP000068905"/>
    </source>
</evidence>
<dbReference type="PANTHER" id="PTHR10851">
    <property type="entry name" value="PYRIDOXINE-5-PHOSPHATE OXIDASE"/>
    <property type="match status" value="1"/>
</dbReference>
<comment type="subunit">
    <text evidence="5">Homodimer.</text>
</comment>
<organism evidence="10 11">
    <name type="scientific">Candidatus Pseudothioglobus singularis PS1</name>
    <dbReference type="NCBI Taxonomy" id="1125411"/>
    <lineage>
        <taxon>Bacteria</taxon>
        <taxon>Pseudomonadati</taxon>
        <taxon>Pseudomonadota</taxon>
        <taxon>Gammaproteobacteria</taxon>
        <taxon>Candidatus Pseudothioglobaceae</taxon>
        <taxon>Candidatus Pseudothioglobus</taxon>
    </lineage>
</organism>
<comment type="catalytic activity">
    <reaction evidence="5">
        <text>pyridoxine 5'-phosphate + O2 = pyridoxal 5'-phosphate + H2O2</text>
        <dbReference type="Rhea" id="RHEA:15149"/>
        <dbReference type="ChEBI" id="CHEBI:15379"/>
        <dbReference type="ChEBI" id="CHEBI:16240"/>
        <dbReference type="ChEBI" id="CHEBI:58589"/>
        <dbReference type="ChEBI" id="CHEBI:597326"/>
        <dbReference type="EC" id="1.4.3.5"/>
    </reaction>
</comment>
<evidence type="ECO:0000256" key="3">
    <source>
        <dbReference type="ARBA" id="ARBA00022643"/>
    </source>
</evidence>
<feature type="binding site" evidence="5 6">
    <location>
        <position position="132"/>
    </location>
    <ligand>
        <name>substrate</name>
    </ligand>
</feature>
<dbReference type="InterPro" id="IPR019576">
    <property type="entry name" value="Pyridoxamine_oxidase_dimer_C"/>
</dbReference>
<dbReference type="InterPro" id="IPR019740">
    <property type="entry name" value="Pyridox_Oxase_CS"/>
</dbReference>
<keyword evidence="11" id="KW-1185">Reference proteome</keyword>
<protein>
    <recommendedName>
        <fullName evidence="5">Pyridoxine/pyridoxamine 5'-phosphate oxidase</fullName>
        <ecNumber evidence="5">1.4.3.5</ecNumber>
    </recommendedName>
    <alternativeName>
        <fullName evidence="5">PNP/PMP oxidase</fullName>
        <shortName evidence="5">PNPOx</shortName>
    </alternativeName>
    <alternativeName>
        <fullName evidence="5">Pyridoxal 5'-phosphate synthase</fullName>
    </alternativeName>
</protein>
<dbReference type="KEGG" id="tsn:W908_03505"/>
<evidence type="ECO:0000256" key="1">
    <source>
        <dbReference type="ARBA" id="ARBA00007301"/>
    </source>
</evidence>
<dbReference type="SUPFAM" id="SSF50475">
    <property type="entry name" value="FMN-binding split barrel"/>
    <property type="match status" value="1"/>
</dbReference>
<comment type="function">
    <text evidence="5">Catalyzes the oxidation of either pyridoxine 5'-phosphate (PNP) or pyridoxamine 5'-phosphate (PMP) into pyridoxal 5'-phosphate (PLP).</text>
</comment>
<dbReference type="NCBIfam" id="NF004231">
    <property type="entry name" value="PRK05679.1"/>
    <property type="match status" value="1"/>
</dbReference>
<evidence type="ECO:0000256" key="6">
    <source>
        <dbReference type="PIRSR" id="PIRSR000190-1"/>
    </source>
</evidence>
<feature type="binding site" evidence="5 7">
    <location>
        <position position="196"/>
    </location>
    <ligand>
        <name>FMN</name>
        <dbReference type="ChEBI" id="CHEBI:58210"/>
    </ligand>
</feature>
<feature type="binding site" evidence="5 7">
    <location>
        <position position="186"/>
    </location>
    <ligand>
        <name>FMN</name>
        <dbReference type="ChEBI" id="CHEBI:58210"/>
    </ligand>
</feature>
<name>A0A0M4LD06_9GAMM</name>
<feature type="binding site" evidence="5 7">
    <location>
        <begin position="62"/>
        <end position="67"/>
    </location>
    <ligand>
        <name>FMN</name>
        <dbReference type="ChEBI" id="CHEBI:58210"/>
    </ligand>
</feature>
<evidence type="ECO:0000259" key="9">
    <source>
        <dbReference type="Pfam" id="PF10590"/>
    </source>
</evidence>
<dbReference type="STRING" id="1125411.W908_03505"/>
<dbReference type="GO" id="GO:0004733">
    <property type="term" value="F:pyridoxamine phosphate oxidase activity"/>
    <property type="evidence" value="ECO:0007669"/>
    <property type="project" value="UniProtKB-UniRule"/>
</dbReference>
<dbReference type="InterPro" id="IPR000659">
    <property type="entry name" value="Pyridox_Oxase"/>
</dbReference>
<feature type="binding site" evidence="5 7">
    <location>
        <position position="84"/>
    </location>
    <ligand>
        <name>FMN</name>
        <dbReference type="ChEBI" id="CHEBI:58210"/>
    </ligand>
</feature>
<feature type="binding site" evidence="5 6">
    <location>
        <begin position="192"/>
        <end position="194"/>
    </location>
    <ligand>
        <name>substrate</name>
    </ligand>
</feature>
<feature type="binding site" evidence="5 6">
    <location>
        <position position="67"/>
    </location>
    <ligand>
        <name>substrate</name>
    </ligand>
</feature>
<feature type="domain" description="Pyridoxamine 5'-phosphate oxidase N-terminal" evidence="8">
    <location>
        <begin position="37"/>
        <end position="151"/>
    </location>
</feature>
<dbReference type="GO" id="GO:0008615">
    <property type="term" value="P:pyridoxine biosynthetic process"/>
    <property type="evidence" value="ECO:0007669"/>
    <property type="project" value="UniProtKB-UniRule"/>
</dbReference>
<dbReference type="AlphaFoldDB" id="A0A0M4LD06"/>
<dbReference type="Proteomes" id="UP000068905">
    <property type="component" value="Chromosome"/>
</dbReference>
<dbReference type="PIRSF" id="PIRSF000190">
    <property type="entry name" value="Pyd_amn-ph_oxd"/>
    <property type="match status" value="1"/>
</dbReference>
<sequence>MAKTGDLSSLRKEYLQSGIVREDLKSSPVEQFSLWFSQAMDAEIIEPTAMSLATSDDSIGIRTVLLKYFDENGFVFFTNYESKKSKQIQKNPQAAVLFPWLALERQVKIIGKVEKISNLESFKYFSSRPKDSQIGAWASEQSSRISSRSVLIEQFASMKKKFSKGEIPLPEFWGGYRIVPQSIEFWQGRANRLHDRFIYERQENEWTISRLSP</sequence>
<dbReference type="PROSITE" id="PS01064">
    <property type="entry name" value="PYRIDOX_OXIDASE"/>
    <property type="match status" value="1"/>
</dbReference>
<keyword evidence="3 5" id="KW-0288">FMN</keyword>
<dbReference type="NCBIfam" id="TIGR00558">
    <property type="entry name" value="pdxH"/>
    <property type="match status" value="1"/>
</dbReference>
<feature type="binding site" evidence="6">
    <location>
        <begin position="11"/>
        <end position="14"/>
    </location>
    <ligand>
        <name>substrate</name>
    </ligand>
</feature>
<dbReference type="OrthoDB" id="9780392at2"/>
<dbReference type="Pfam" id="PF01243">
    <property type="entry name" value="PNPOx_N"/>
    <property type="match status" value="1"/>
</dbReference>
<dbReference type="Gene3D" id="2.30.110.10">
    <property type="entry name" value="Electron Transport, Fmn-binding Protein, Chain A"/>
    <property type="match status" value="1"/>
</dbReference>
<keyword evidence="4 5" id="KW-0560">Oxidoreductase</keyword>
<comment type="cofactor">
    <cofactor evidence="5 7">
        <name>FMN</name>
        <dbReference type="ChEBI" id="CHEBI:58210"/>
    </cofactor>
    <text evidence="5 7">Binds 1 FMN per subunit.</text>
</comment>
<evidence type="ECO:0000259" key="8">
    <source>
        <dbReference type="Pfam" id="PF01243"/>
    </source>
</evidence>
<dbReference type="Pfam" id="PF10590">
    <property type="entry name" value="PNP_phzG_C"/>
    <property type="match status" value="1"/>
</dbReference>
<keyword evidence="5" id="KW-0664">Pyridoxine biosynthesis</keyword>
<dbReference type="EMBL" id="CP006911">
    <property type="protein sequence ID" value="ALE01719.1"/>
    <property type="molecule type" value="Genomic_DNA"/>
</dbReference>
<dbReference type="EC" id="1.4.3.5" evidence="5"/>
<reference evidence="10 11" key="1">
    <citation type="journal article" date="2015" name="Genome Announc.">
        <title>Genome Sequence of 'Candidatus Thioglobus singularis' Strain PS1, a Mixotroph from the SUP05 Clade of Marine Gammaproteobacteria.</title>
        <authorList>
            <person name="Marshall K.T."/>
            <person name="Morris R.M."/>
        </authorList>
    </citation>
    <scope>NUCLEOTIDE SEQUENCE [LARGE SCALE GENOMIC DNA]</scope>
    <source>
        <strain evidence="10 11">PS1</strain>
    </source>
</reference>
<dbReference type="InterPro" id="IPR011576">
    <property type="entry name" value="Pyridox_Oxase_N"/>
</dbReference>
<evidence type="ECO:0000256" key="2">
    <source>
        <dbReference type="ARBA" id="ARBA00022630"/>
    </source>
</evidence>
<evidence type="ECO:0000313" key="10">
    <source>
        <dbReference type="EMBL" id="ALE01719.1"/>
    </source>
</evidence>
<proteinExistence type="inferred from homology"/>
<evidence type="ECO:0000256" key="4">
    <source>
        <dbReference type="ARBA" id="ARBA00023002"/>
    </source>
</evidence>
<evidence type="ECO:0000256" key="7">
    <source>
        <dbReference type="PIRSR" id="PIRSR000190-2"/>
    </source>
</evidence>
<dbReference type="PANTHER" id="PTHR10851:SF0">
    <property type="entry name" value="PYRIDOXINE-5'-PHOSPHATE OXIDASE"/>
    <property type="match status" value="1"/>
</dbReference>
<comment type="pathway">
    <text evidence="5">Cofactor metabolism; pyridoxal 5'-phosphate salvage; pyridoxal 5'-phosphate from pyridoxamine 5'-phosphate: step 1/1.</text>
</comment>
<dbReference type="InterPro" id="IPR012349">
    <property type="entry name" value="Split_barrel_FMN-bd"/>
</dbReference>
<comment type="pathway">
    <text evidence="5">Cofactor metabolism; pyridoxal 5'-phosphate salvage; pyridoxal 5'-phosphate from pyridoxine 5'-phosphate: step 1/1.</text>
</comment>
<dbReference type="HAMAP" id="MF_01629">
    <property type="entry name" value="PdxH"/>
    <property type="match status" value="1"/>
</dbReference>
<feature type="binding site" evidence="5 7">
    <location>
        <position position="106"/>
    </location>
    <ligand>
        <name>FMN</name>
        <dbReference type="ChEBI" id="CHEBI:58210"/>
    </ligand>
</feature>
<comment type="catalytic activity">
    <reaction evidence="5">
        <text>pyridoxamine 5'-phosphate + O2 + H2O = pyridoxal 5'-phosphate + H2O2 + NH4(+)</text>
        <dbReference type="Rhea" id="RHEA:15817"/>
        <dbReference type="ChEBI" id="CHEBI:15377"/>
        <dbReference type="ChEBI" id="CHEBI:15379"/>
        <dbReference type="ChEBI" id="CHEBI:16240"/>
        <dbReference type="ChEBI" id="CHEBI:28938"/>
        <dbReference type="ChEBI" id="CHEBI:58451"/>
        <dbReference type="ChEBI" id="CHEBI:597326"/>
        <dbReference type="EC" id="1.4.3.5"/>
    </reaction>
</comment>
<feature type="binding site" evidence="5 7">
    <location>
        <begin position="141"/>
        <end position="142"/>
    </location>
    <ligand>
        <name>FMN</name>
        <dbReference type="ChEBI" id="CHEBI:58210"/>
    </ligand>
</feature>
<accession>A0A0M4LD06</accession>
<evidence type="ECO:0000256" key="5">
    <source>
        <dbReference type="HAMAP-Rule" id="MF_01629"/>
    </source>
</evidence>
<feature type="domain" description="Pyridoxine 5'-phosphate oxidase dimerisation C-terminal" evidence="9">
    <location>
        <begin position="173"/>
        <end position="213"/>
    </location>
</feature>
<dbReference type="PATRIC" id="fig|1125411.7.peg.683"/>
<feature type="binding site" evidence="5 6">
    <location>
        <position position="128"/>
    </location>
    <ligand>
        <name>substrate</name>
    </ligand>
</feature>
<comment type="similarity">
    <text evidence="1 5">Belongs to the pyridoxamine 5'-phosphate oxidase family.</text>
</comment>
<dbReference type="UniPathway" id="UPA01068">
    <property type="reaction ID" value="UER00304"/>
</dbReference>
<feature type="binding site" evidence="5 7">
    <location>
        <begin position="77"/>
        <end position="78"/>
    </location>
    <ligand>
        <name>FMN</name>
        <dbReference type="ChEBI" id="CHEBI:58210"/>
    </ligand>
</feature>
<keyword evidence="2 5" id="KW-0285">Flavoprotein</keyword>